<evidence type="ECO:0000256" key="1">
    <source>
        <dbReference type="SAM" id="Phobius"/>
    </source>
</evidence>
<gene>
    <name evidence="2" type="ORF">ACFO5R_19175</name>
</gene>
<keyword evidence="1" id="KW-1133">Transmembrane helix</keyword>
<feature type="transmembrane region" description="Helical" evidence="1">
    <location>
        <begin position="52"/>
        <end position="75"/>
    </location>
</feature>
<proteinExistence type="predicted"/>
<keyword evidence="1" id="KW-0472">Membrane</keyword>
<evidence type="ECO:0000313" key="3">
    <source>
        <dbReference type="Proteomes" id="UP001595898"/>
    </source>
</evidence>
<sequence length="124" mass="13041">MRSLLTYVGSITLLGHGMVHLLGTAVYFELADVAEFPYKTTLLGSAVNVGDVGMRVFGVLWAVAAFGFVAGAGALLTDWGRWPLLVGAVAVFSLALTVLDYTVAYAGIVVNLGILVAVVYSQFI</sequence>
<keyword evidence="3" id="KW-1185">Reference proteome</keyword>
<name>A0ABD5PTW4_9EURY</name>
<dbReference type="Proteomes" id="UP001595898">
    <property type="component" value="Unassembled WGS sequence"/>
</dbReference>
<keyword evidence="1" id="KW-0812">Transmembrane</keyword>
<dbReference type="EMBL" id="JBHSFA010000009">
    <property type="protein sequence ID" value="MFC4544056.1"/>
    <property type="molecule type" value="Genomic_DNA"/>
</dbReference>
<comment type="caution">
    <text evidence="2">The sequence shown here is derived from an EMBL/GenBank/DDBJ whole genome shotgun (WGS) entry which is preliminary data.</text>
</comment>
<dbReference type="RefSeq" id="WP_250141923.1">
    <property type="nucleotide sequence ID" value="NZ_JALIQP010000005.1"/>
</dbReference>
<protein>
    <submittedName>
        <fullName evidence="2">ABC transporter permease</fullName>
    </submittedName>
</protein>
<evidence type="ECO:0000313" key="2">
    <source>
        <dbReference type="EMBL" id="MFC4544056.1"/>
    </source>
</evidence>
<reference evidence="2 3" key="1">
    <citation type="journal article" date="2019" name="Int. J. Syst. Evol. Microbiol.">
        <title>The Global Catalogue of Microorganisms (GCM) 10K type strain sequencing project: providing services to taxonomists for standard genome sequencing and annotation.</title>
        <authorList>
            <consortium name="The Broad Institute Genomics Platform"/>
            <consortium name="The Broad Institute Genome Sequencing Center for Infectious Disease"/>
            <person name="Wu L."/>
            <person name="Ma J."/>
        </authorList>
    </citation>
    <scope>NUCLEOTIDE SEQUENCE [LARGE SCALE GENOMIC DNA]</scope>
    <source>
        <strain evidence="2 3">WLHS5</strain>
    </source>
</reference>
<feature type="transmembrane region" description="Helical" evidence="1">
    <location>
        <begin position="105"/>
        <end position="123"/>
    </location>
</feature>
<dbReference type="AlphaFoldDB" id="A0ABD5PTW4"/>
<feature type="transmembrane region" description="Helical" evidence="1">
    <location>
        <begin position="7"/>
        <end position="28"/>
    </location>
</feature>
<accession>A0ABD5PTW4</accession>
<feature type="transmembrane region" description="Helical" evidence="1">
    <location>
        <begin position="82"/>
        <end position="99"/>
    </location>
</feature>
<organism evidence="2 3">
    <name type="scientific">Halosolutus amylolyticus</name>
    <dbReference type="NCBI Taxonomy" id="2932267"/>
    <lineage>
        <taxon>Archaea</taxon>
        <taxon>Methanobacteriati</taxon>
        <taxon>Methanobacteriota</taxon>
        <taxon>Stenosarchaea group</taxon>
        <taxon>Halobacteria</taxon>
        <taxon>Halobacteriales</taxon>
        <taxon>Natrialbaceae</taxon>
        <taxon>Halosolutus</taxon>
    </lineage>
</organism>